<name>A0A854QFY0_CRYNE</name>
<dbReference type="PANTHER" id="PTHR34815:SF2">
    <property type="entry name" value="N-ACETYLTRANSFERASE DOMAIN-CONTAINING PROTEIN"/>
    <property type="match status" value="1"/>
</dbReference>
<dbReference type="AlphaFoldDB" id="A0A854QFY0"/>
<evidence type="ECO:0000313" key="1">
    <source>
        <dbReference type="EMBL" id="OXG20018.1"/>
    </source>
</evidence>
<dbReference type="PANTHER" id="PTHR34815">
    <property type="entry name" value="LYSINE ACETYLTRANSFERASE"/>
    <property type="match status" value="1"/>
</dbReference>
<comment type="caution">
    <text evidence="1">The sequence shown here is derived from an EMBL/GenBank/DDBJ whole genome shotgun (WGS) entry which is preliminary data.</text>
</comment>
<proteinExistence type="predicted"/>
<sequence>MSDAQTRVRQFTTRAANASQIEQHARAAYVVWAKGKSWEEFWGLFQSELNDAQWGKDALVTWVLVRTDDPEGEIYAGCKTYRRKGWVKHRGANDIEPGFVYDVTFVVTPKQHLRNGYANRLLSILHHHLAPSSTVPPIPEAWGKGQLSIPASPDIIARTPKAFGSILWSDIGSTYYARCAISPDRPGWIVDDSQNGELVWKILPPKDDVEKGFEWLYLEDLDAIGEELSDRLKEKLRQADTTERALFIQDPATPGILSYVPAIGARLSPTSQRLPVGLRIKSSSGNASEDTIVLITVTCIPFGERFLITFISNLAPAQLSLVLRACDKLATDAGHEEGWVWGVNGDVGLVKAWDEEPGREIKVGRRPEQHGHLLAVAWYGAEEEKGTIMESQIWSWG</sequence>
<dbReference type="OrthoDB" id="2020070at2759"/>
<accession>A0A854QFY0</accession>
<evidence type="ECO:0008006" key="3">
    <source>
        <dbReference type="Google" id="ProtNLM"/>
    </source>
</evidence>
<evidence type="ECO:0000313" key="2">
    <source>
        <dbReference type="Proteomes" id="UP000199727"/>
    </source>
</evidence>
<dbReference type="EMBL" id="AMKT01000049">
    <property type="protein sequence ID" value="OXG20018.1"/>
    <property type="molecule type" value="Genomic_DNA"/>
</dbReference>
<protein>
    <recommendedName>
        <fullName evidence="3">N-acetyltransferase domain-containing protein</fullName>
    </recommendedName>
</protein>
<dbReference type="InterPro" id="IPR053013">
    <property type="entry name" value="LAT"/>
</dbReference>
<dbReference type="Proteomes" id="UP000199727">
    <property type="component" value="Unassembled WGS sequence"/>
</dbReference>
<organism evidence="1 2">
    <name type="scientific">Cryptococcus neoformans Tu259-1</name>
    <dbReference type="NCBI Taxonomy" id="1230072"/>
    <lineage>
        <taxon>Eukaryota</taxon>
        <taxon>Fungi</taxon>
        <taxon>Dikarya</taxon>
        <taxon>Basidiomycota</taxon>
        <taxon>Agaricomycotina</taxon>
        <taxon>Tremellomycetes</taxon>
        <taxon>Tremellales</taxon>
        <taxon>Cryptococcaceae</taxon>
        <taxon>Cryptococcus</taxon>
        <taxon>Cryptococcus neoformans species complex</taxon>
    </lineage>
</organism>
<reference evidence="1 2" key="1">
    <citation type="submission" date="2017-06" db="EMBL/GenBank/DDBJ databases">
        <title>Global population genomics of the pathogenic fungus Cryptococcus neoformans var. grubii.</title>
        <authorList>
            <person name="Cuomo C."/>
            <person name="Litvintseva A."/>
            <person name="Chen Y."/>
            <person name="Young S."/>
            <person name="Zeng Q."/>
            <person name="Chapman S."/>
            <person name="Gujja S."/>
            <person name="Saif S."/>
            <person name="Birren B."/>
        </authorList>
    </citation>
    <scope>NUCLEOTIDE SEQUENCE [LARGE SCALE GENOMIC DNA]</scope>
    <source>
        <strain evidence="1 2">Tu259-1</strain>
    </source>
</reference>
<gene>
    <name evidence="1" type="ORF">C361_04080</name>
</gene>